<dbReference type="Pfam" id="PF13181">
    <property type="entry name" value="TPR_8"/>
    <property type="match status" value="1"/>
</dbReference>
<dbReference type="PANTHER" id="PTHR12788">
    <property type="entry name" value="PROTEIN-TYROSINE SULFOTRANSFERASE 2"/>
    <property type="match status" value="1"/>
</dbReference>
<dbReference type="HOGENOM" id="CLU_017034_1_0_6"/>
<dbReference type="InterPro" id="IPR026634">
    <property type="entry name" value="TPST-like"/>
</dbReference>
<dbReference type="SUPFAM" id="SSF52540">
    <property type="entry name" value="P-loop containing nucleoside triphosphate hydrolases"/>
    <property type="match status" value="1"/>
</dbReference>
<accession>A4C5R9</accession>
<dbReference type="EMBL" id="AAOH01000002">
    <property type="protein sequence ID" value="EAR29323.1"/>
    <property type="molecule type" value="Genomic_DNA"/>
</dbReference>
<dbReference type="SMART" id="SM00028">
    <property type="entry name" value="TPR"/>
    <property type="match status" value="5"/>
</dbReference>
<organism evidence="3 4">
    <name type="scientific">Pseudoalteromonas tunicata D2</name>
    <dbReference type="NCBI Taxonomy" id="87626"/>
    <lineage>
        <taxon>Bacteria</taxon>
        <taxon>Pseudomonadati</taxon>
        <taxon>Pseudomonadota</taxon>
        <taxon>Gammaproteobacteria</taxon>
        <taxon>Alteromonadales</taxon>
        <taxon>Pseudoalteromonadaceae</taxon>
        <taxon>Pseudoalteromonas</taxon>
    </lineage>
</organism>
<dbReference type="InterPro" id="IPR011990">
    <property type="entry name" value="TPR-like_helical_dom_sf"/>
</dbReference>
<keyword evidence="1" id="KW-0808">Transferase</keyword>
<dbReference type="PROSITE" id="PS50005">
    <property type="entry name" value="TPR"/>
    <property type="match status" value="1"/>
</dbReference>
<dbReference type="eggNOG" id="COG0457">
    <property type="taxonomic scope" value="Bacteria"/>
</dbReference>
<sequence length="656" mass="74908">MSDIFSLINQVNQLQQLSTHNALAALEQLTPIIKAYPTFNGAQQLHFNLYQQIAAPQQQINVLKNWLTAQPQQLTAVFDLAKVQYKEQLFSDAIHSLKQLCQLYPEHHDAWLLLSKSYRAINDIEQAQYSHHQFELIAAFNQQLIQAEQAFNRGDFNTADKVARQLLQQVKNEPRVLRLLAQLAQHFGYDDVAVQLRGQVCQIKPHINQYQVEFALTLFAVKQYQSALDAINQVLDHDIYHLEAYGIKAMCLIKLARYQDAVDVYQDLCLCHPNPAQVQLRLGNVYKIMGQPDKAVAAFLEAITLNPLQGEAYWDLANLKIYRFSAIQISELSKLLTIKTLTDESRILMHFALGKAYEDQHDYAQSFEHYQTANQLKFKTLTHYKSPNAISQTTFFTAEYFKQTALLGHTSQAPIFIVGMPRSGSTLMEQMLSNHSQIDATMELTEIVSIARKLAMQAQQAHTAYPAILGRLTAKQIGALAEQYLNFVQPLRQGAAYFIDKLPNNFHHLGLIKTLFPNAKIIDVRRHPMASGWSLFKHYFAEGHDFSYDLTQIGLYHNHYVSLMDHWHSVLPNQILTIYYEDLVNDLPTTLATVFNYLELELEPACIAFHTNNRAVATASSEQVRQPLYQSALHHWQGFDPYLTPLKQVVTPNLIG</sequence>
<evidence type="ECO:0000256" key="2">
    <source>
        <dbReference type="PROSITE-ProRule" id="PRU00339"/>
    </source>
</evidence>
<proteinExistence type="predicted"/>
<dbReference type="RefSeq" id="WP_009837198.1">
    <property type="nucleotide sequence ID" value="NZ_AAOH01000002.1"/>
</dbReference>
<keyword evidence="4" id="KW-1185">Reference proteome</keyword>
<gene>
    <name evidence="3" type="ORF">PTD2_10924</name>
</gene>
<dbReference type="SUPFAM" id="SSF48452">
    <property type="entry name" value="TPR-like"/>
    <property type="match status" value="1"/>
</dbReference>
<dbReference type="AlphaFoldDB" id="A4C5R9"/>
<reference evidence="3 4" key="1">
    <citation type="submission" date="2006-02" db="EMBL/GenBank/DDBJ databases">
        <authorList>
            <person name="Moran M.A."/>
            <person name="Kjelleberg S."/>
            <person name="Egan S."/>
            <person name="Saunders N."/>
            <person name="Thomas T."/>
            <person name="Ferriera S."/>
            <person name="Johnson J."/>
            <person name="Kravitz S."/>
            <person name="Halpern A."/>
            <person name="Remington K."/>
            <person name="Beeson K."/>
            <person name="Tran B."/>
            <person name="Rogers Y.-H."/>
            <person name="Friedman R."/>
            <person name="Venter J.C."/>
        </authorList>
    </citation>
    <scope>NUCLEOTIDE SEQUENCE [LARGE SCALE GENOMIC DNA]</scope>
    <source>
        <strain evidence="3 4">D2</strain>
    </source>
</reference>
<dbReference type="Pfam" id="PF13432">
    <property type="entry name" value="TPR_16"/>
    <property type="match status" value="1"/>
</dbReference>
<evidence type="ECO:0000313" key="4">
    <source>
        <dbReference type="Proteomes" id="UP000006201"/>
    </source>
</evidence>
<name>A4C5R9_9GAMM</name>
<dbReference type="Pfam" id="PF13469">
    <property type="entry name" value="Sulfotransfer_3"/>
    <property type="match status" value="1"/>
</dbReference>
<dbReference type="OrthoDB" id="9815894at2"/>
<dbReference type="Gene3D" id="1.25.40.10">
    <property type="entry name" value="Tetratricopeptide repeat domain"/>
    <property type="match status" value="2"/>
</dbReference>
<dbReference type="Gene3D" id="3.40.50.300">
    <property type="entry name" value="P-loop containing nucleotide triphosphate hydrolases"/>
    <property type="match status" value="1"/>
</dbReference>
<comment type="caution">
    <text evidence="3">The sequence shown here is derived from an EMBL/GenBank/DDBJ whole genome shotgun (WGS) entry which is preliminary data.</text>
</comment>
<dbReference type="PANTHER" id="PTHR12788:SF10">
    <property type="entry name" value="PROTEIN-TYROSINE SULFOTRANSFERASE"/>
    <property type="match status" value="1"/>
</dbReference>
<dbReference type="InterPro" id="IPR019734">
    <property type="entry name" value="TPR_rpt"/>
</dbReference>
<protein>
    <submittedName>
        <fullName evidence="3">TPR domain protein</fullName>
    </submittedName>
</protein>
<feature type="repeat" description="TPR" evidence="2">
    <location>
        <begin position="276"/>
        <end position="309"/>
    </location>
</feature>
<dbReference type="InterPro" id="IPR027417">
    <property type="entry name" value="P-loop_NTPase"/>
</dbReference>
<dbReference type="Proteomes" id="UP000006201">
    <property type="component" value="Unassembled WGS sequence"/>
</dbReference>
<evidence type="ECO:0000313" key="3">
    <source>
        <dbReference type="EMBL" id="EAR29323.1"/>
    </source>
</evidence>
<dbReference type="STRING" id="87626.PTD2_10924"/>
<dbReference type="GO" id="GO:0008476">
    <property type="term" value="F:protein-tyrosine sulfotransferase activity"/>
    <property type="evidence" value="ECO:0007669"/>
    <property type="project" value="InterPro"/>
</dbReference>
<keyword evidence="2" id="KW-0802">TPR repeat</keyword>
<evidence type="ECO:0000256" key="1">
    <source>
        <dbReference type="ARBA" id="ARBA00022679"/>
    </source>
</evidence>
<dbReference type="Pfam" id="PF12895">
    <property type="entry name" value="ANAPC3"/>
    <property type="match status" value="1"/>
</dbReference>